<dbReference type="Proteomes" id="UP000183376">
    <property type="component" value="Chromosome I"/>
</dbReference>
<accession>A0A1G9RJF9</accession>
<keyword evidence="2" id="KW-1185">Reference proteome</keyword>
<reference evidence="1 2" key="1">
    <citation type="submission" date="2016-10" db="EMBL/GenBank/DDBJ databases">
        <authorList>
            <person name="de Groot N.N."/>
        </authorList>
    </citation>
    <scope>NUCLEOTIDE SEQUENCE [LARGE SCALE GENOMIC DNA]</scope>
    <source>
        <strain evidence="1 2">DSM 44149</strain>
    </source>
</reference>
<dbReference type="RefSeq" id="WP_052408228.1">
    <property type="nucleotide sequence ID" value="NZ_JOEF01000047.1"/>
</dbReference>
<dbReference type="AlphaFoldDB" id="A0A1G9RJF9"/>
<sequence length="345" mass="39103">MTKRTLRELSGRMVELGMLPQDKAVAALAHIGNGDEGYLDQPMVAEEFLEWLPEFGVAFSVHGEDVDYVGDYYRFLFENEVSPMTGVTFSDVVLVRDEDHGEVLHFLRDGETVWWVVEHLVDDYVDQGAVADQIEDLEPGGDDPRVFHQYYREEHKGCEDDYYVLATPEQARALTEEFGIAFEDRAPSPRPEAFLDGWRSEMDSALAGWRNRFLPTEFPFDFTLSSLDALEPLVLDRFADWAAVDEAVDSPFVVGAVRYVGEALLRAAPGKWDYRGWDETLFGKHPFLSSATPRALRTLVVPLHTLARLAADREPGTLRAAVDELRAGNLRYERALRLLDEQRDA</sequence>
<dbReference type="OrthoDB" id="4799037at2"/>
<dbReference type="eggNOG" id="ENOG5032BRR">
    <property type="taxonomic scope" value="Bacteria"/>
</dbReference>
<gene>
    <name evidence="1" type="ORF">SAMN04489726_0485</name>
</gene>
<organism evidence="1 2">
    <name type="scientific">Allokutzneria albata</name>
    <name type="common">Kibdelosporangium albatum</name>
    <dbReference type="NCBI Taxonomy" id="211114"/>
    <lineage>
        <taxon>Bacteria</taxon>
        <taxon>Bacillati</taxon>
        <taxon>Actinomycetota</taxon>
        <taxon>Actinomycetes</taxon>
        <taxon>Pseudonocardiales</taxon>
        <taxon>Pseudonocardiaceae</taxon>
        <taxon>Allokutzneria</taxon>
    </lineage>
</organism>
<protein>
    <submittedName>
        <fullName evidence="1">Uncharacterized protein</fullName>
    </submittedName>
</protein>
<proteinExistence type="predicted"/>
<dbReference type="STRING" id="211114.SAMN04489726_0485"/>
<evidence type="ECO:0000313" key="2">
    <source>
        <dbReference type="Proteomes" id="UP000183376"/>
    </source>
</evidence>
<name>A0A1G9RJF9_ALLAB</name>
<evidence type="ECO:0000313" key="1">
    <source>
        <dbReference type="EMBL" id="SDM23027.1"/>
    </source>
</evidence>
<dbReference type="EMBL" id="LT629701">
    <property type="protein sequence ID" value="SDM23027.1"/>
    <property type="molecule type" value="Genomic_DNA"/>
</dbReference>